<protein>
    <submittedName>
        <fullName evidence="7">Feline leukemia virus subgroup C receptor-related protein 1 isoform X2</fullName>
    </submittedName>
</protein>
<dbReference type="GO" id="GO:0016020">
    <property type="term" value="C:membrane"/>
    <property type="evidence" value="ECO:0007669"/>
    <property type="project" value="UniProtKB-SubCell"/>
</dbReference>
<dbReference type="GeneID" id="113205437"/>
<keyword evidence="2 5" id="KW-0812">Transmembrane</keyword>
<sequence length="431" mass="46059">MGIDVAPAQLSNGNGLNTPLVSVYTRRWLVLGSFCLLSLMNGMQWVQYAIISDSVAKFYDVSPQAVDWASMIYMLTYIPFILPASWMLDNKGLRCTVLLAGALNCLASWVKAASGQRDLYAVTMAGQTLAGITQAFILAVPSRLAAVWFGPGEVATACAIGVFGNQLRTVFYGVAGVSTFSLLLLLAVFQDAPLVPPSIAQARVLSSRTDRSSNWELLQSMRRMMRTPGFGLLVISYGISVGVYYAISTLLNALIKSVFKAENSTDAGNIGLLIVVAGLLGSLLCGLLLDVTRKYKEVTLSIYLLSFGGMIAFAASFYSSSIWMLYISGSFLGFFLTGYLPLGFELAAELTYPEPEGTSAGLLNVSAQVFGLIFSELCGLPLEVDNATGAHLWVNASLCAALCLGSVLTALVPGTLRRQAAQSSCMPPESR</sequence>
<comment type="subcellular location">
    <subcellularLocation>
        <location evidence="1">Membrane</location>
        <topology evidence="1">Multi-pass membrane protein</topology>
    </subcellularLocation>
</comment>
<accession>A0A9C6WRZ0</accession>
<dbReference type="GO" id="GO:0015232">
    <property type="term" value="F:heme transmembrane transporter activity"/>
    <property type="evidence" value="ECO:0007669"/>
    <property type="project" value="TreeGrafter"/>
</dbReference>
<dbReference type="PANTHER" id="PTHR10924:SF4">
    <property type="entry name" value="GH15861P"/>
    <property type="match status" value="1"/>
</dbReference>
<dbReference type="InterPro" id="IPR049680">
    <property type="entry name" value="FLVCR1-2_SLC49-like"/>
</dbReference>
<dbReference type="GO" id="GO:0097037">
    <property type="term" value="P:heme export"/>
    <property type="evidence" value="ECO:0007669"/>
    <property type="project" value="TreeGrafter"/>
</dbReference>
<keyword evidence="4 5" id="KW-0472">Membrane</keyword>
<dbReference type="Pfam" id="PF07690">
    <property type="entry name" value="MFS_1"/>
    <property type="match status" value="1"/>
</dbReference>
<feature type="transmembrane region" description="Helical" evidence="5">
    <location>
        <begin position="301"/>
        <end position="319"/>
    </location>
</feature>
<feature type="transmembrane region" description="Helical" evidence="5">
    <location>
        <begin position="267"/>
        <end position="289"/>
    </location>
</feature>
<name>A0A9C6WRZ0_FRAOC</name>
<dbReference type="AlphaFoldDB" id="A0A9C6WRZ0"/>
<feature type="transmembrane region" description="Helical" evidence="5">
    <location>
        <begin position="68"/>
        <end position="88"/>
    </location>
</feature>
<dbReference type="InterPro" id="IPR036259">
    <property type="entry name" value="MFS_trans_sf"/>
</dbReference>
<evidence type="ECO:0000256" key="1">
    <source>
        <dbReference type="ARBA" id="ARBA00004141"/>
    </source>
</evidence>
<keyword evidence="6" id="KW-1185">Reference proteome</keyword>
<feature type="transmembrane region" description="Helical" evidence="5">
    <location>
        <begin position="170"/>
        <end position="189"/>
    </location>
</feature>
<dbReference type="GO" id="GO:0020037">
    <property type="term" value="F:heme binding"/>
    <property type="evidence" value="ECO:0007669"/>
    <property type="project" value="TreeGrafter"/>
</dbReference>
<dbReference type="RefSeq" id="XP_052126017.1">
    <property type="nucleotide sequence ID" value="XM_052270057.1"/>
</dbReference>
<feature type="transmembrane region" description="Helical" evidence="5">
    <location>
        <begin position="28"/>
        <end position="48"/>
    </location>
</feature>
<reference evidence="7" key="1">
    <citation type="submission" date="2025-08" db="UniProtKB">
        <authorList>
            <consortium name="RefSeq"/>
        </authorList>
    </citation>
    <scope>IDENTIFICATION</scope>
    <source>
        <tissue evidence="7">Whole organism</tissue>
    </source>
</reference>
<feature type="transmembrane region" description="Helical" evidence="5">
    <location>
        <begin position="229"/>
        <end position="247"/>
    </location>
</feature>
<organism evidence="6 7">
    <name type="scientific">Frankliniella occidentalis</name>
    <name type="common">Western flower thrips</name>
    <name type="synonym">Euthrips occidentalis</name>
    <dbReference type="NCBI Taxonomy" id="133901"/>
    <lineage>
        <taxon>Eukaryota</taxon>
        <taxon>Metazoa</taxon>
        <taxon>Ecdysozoa</taxon>
        <taxon>Arthropoda</taxon>
        <taxon>Hexapoda</taxon>
        <taxon>Insecta</taxon>
        <taxon>Pterygota</taxon>
        <taxon>Neoptera</taxon>
        <taxon>Paraneoptera</taxon>
        <taxon>Thysanoptera</taxon>
        <taxon>Terebrantia</taxon>
        <taxon>Thripoidea</taxon>
        <taxon>Thripidae</taxon>
        <taxon>Frankliniella</taxon>
    </lineage>
</organism>
<evidence type="ECO:0000313" key="6">
    <source>
        <dbReference type="Proteomes" id="UP000504606"/>
    </source>
</evidence>
<dbReference type="SUPFAM" id="SSF103473">
    <property type="entry name" value="MFS general substrate transporter"/>
    <property type="match status" value="1"/>
</dbReference>
<dbReference type="PANTHER" id="PTHR10924">
    <property type="entry name" value="MAJOR FACILITATOR SUPERFAMILY PROTEIN-RELATED"/>
    <property type="match status" value="1"/>
</dbReference>
<evidence type="ECO:0000313" key="7">
    <source>
        <dbReference type="RefSeq" id="XP_052126017.1"/>
    </source>
</evidence>
<feature type="transmembrane region" description="Helical" evidence="5">
    <location>
        <begin position="394"/>
        <end position="416"/>
    </location>
</feature>
<gene>
    <name evidence="7" type="primary">LOC113205437</name>
</gene>
<dbReference type="InterPro" id="IPR011701">
    <property type="entry name" value="MFS"/>
</dbReference>
<keyword evidence="7" id="KW-0675">Receptor</keyword>
<dbReference type="Gene3D" id="1.20.1250.20">
    <property type="entry name" value="MFS general substrate transporter like domains"/>
    <property type="match status" value="2"/>
</dbReference>
<evidence type="ECO:0000256" key="2">
    <source>
        <dbReference type="ARBA" id="ARBA00022692"/>
    </source>
</evidence>
<evidence type="ECO:0000256" key="4">
    <source>
        <dbReference type="ARBA" id="ARBA00023136"/>
    </source>
</evidence>
<evidence type="ECO:0000256" key="3">
    <source>
        <dbReference type="ARBA" id="ARBA00022989"/>
    </source>
</evidence>
<keyword evidence="3 5" id="KW-1133">Transmembrane helix</keyword>
<evidence type="ECO:0000256" key="5">
    <source>
        <dbReference type="SAM" id="Phobius"/>
    </source>
</evidence>
<proteinExistence type="predicted"/>
<dbReference type="Proteomes" id="UP000504606">
    <property type="component" value="Unplaced"/>
</dbReference>
<feature type="transmembrane region" description="Helical" evidence="5">
    <location>
        <begin position="119"/>
        <end position="139"/>
    </location>
</feature>